<organism evidence="2 3">
    <name type="scientific">Scytonema hofmannii FACHB-248</name>
    <dbReference type="NCBI Taxonomy" id="1842502"/>
    <lineage>
        <taxon>Bacteria</taxon>
        <taxon>Bacillati</taxon>
        <taxon>Cyanobacteriota</taxon>
        <taxon>Cyanophyceae</taxon>
        <taxon>Nostocales</taxon>
        <taxon>Scytonemataceae</taxon>
        <taxon>Scytonema</taxon>
    </lineage>
</organism>
<dbReference type="Gene3D" id="3.90.550.10">
    <property type="entry name" value="Spore Coat Polysaccharide Biosynthesis Protein SpsA, Chain A"/>
    <property type="match status" value="1"/>
</dbReference>
<sequence>MSKNQPRLSIGLPVYNGEKFLTEAIDSLLAQTFADFELIICDNASTDKTEEICRTYAAQDKRIRYYRNERNIGCAPNFNRVFQLSTGEYFKWAAYDDLHASDFLARCIEILDKDPTIVLCHSQAYLIDENSDILRTYDIKLKTDSAKPQERFHELLTKHLCYQCYGVIRASALRITPSMGSYGLADGIFLLRLGMIGKFYEISDRLFFARIHPQQSMSMFFPDYLSFTNNNTQYSSSMIPDFYGWSVWLDSANEGQIIFPHWRILWEYTLSVWLFPMNLYQRICCHISLYKKLRGNESFLIKDLTKAAHMFWNRWRNYSIQKQQIKTFS</sequence>
<dbReference type="Pfam" id="PF00535">
    <property type="entry name" value="Glycos_transf_2"/>
    <property type="match status" value="1"/>
</dbReference>
<feature type="domain" description="Glycosyltransferase 2-like" evidence="1">
    <location>
        <begin position="9"/>
        <end position="173"/>
    </location>
</feature>
<dbReference type="SUPFAM" id="SSF53448">
    <property type="entry name" value="Nucleotide-diphospho-sugar transferases"/>
    <property type="match status" value="1"/>
</dbReference>
<keyword evidence="3" id="KW-1185">Reference proteome</keyword>
<dbReference type="EMBL" id="JACJTA010000026">
    <property type="protein sequence ID" value="MBD2605613.1"/>
    <property type="molecule type" value="Genomic_DNA"/>
</dbReference>
<comment type="caution">
    <text evidence="2">The sequence shown here is derived from an EMBL/GenBank/DDBJ whole genome shotgun (WGS) entry which is preliminary data.</text>
</comment>
<evidence type="ECO:0000313" key="2">
    <source>
        <dbReference type="EMBL" id="MBD2605613.1"/>
    </source>
</evidence>
<name>A0ABR8GQJ0_9CYAN</name>
<dbReference type="InterPro" id="IPR029044">
    <property type="entry name" value="Nucleotide-diphossugar_trans"/>
</dbReference>
<protein>
    <submittedName>
        <fullName evidence="2">Glycosyltransferase</fullName>
    </submittedName>
</protein>
<dbReference type="RefSeq" id="WP_029633566.1">
    <property type="nucleotide sequence ID" value="NZ_JACJTA010000026.1"/>
</dbReference>
<evidence type="ECO:0000259" key="1">
    <source>
        <dbReference type="Pfam" id="PF00535"/>
    </source>
</evidence>
<dbReference type="PANTHER" id="PTHR22916">
    <property type="entry name" value="GLYCOSYLTRANSFERASE"/>
    <property type="match status" value="1"/>
</dbReference>
<dbReference type="PANTHER" id="PTHR22916:SF56">
    <property type="entry name" value="GLYCOSYL TRANSFERASE"/>
    <property type="match status" value="1"/>
</dbReference>
<accession>A0ABR8GQJ0</accession>
<gene>
    <name evidence="2" type="ORF">H6G81_14015</name>
</gene>
<proteinExistence type="predicted"/>
<reference evidence="2 3" key="1">
    <citation type="journal article" date="2020" name="ISME J.">
        <title>Comparative genomics reveals insights into cyanobacterial evolution and habitat adaptation.</title>
        <authorList>
            <person name="Chen M.Y."/>
            <person name="Teng W.K."/>
            <person name="Zhao L."/>
            <person name="Hu C.X."/>
            <person name="Zhou Y.K."/>
            <person name="Han B.P."/>
            <person name="Song L.R."/>
            <person name="Shu W.S."/>
        </authorList>
    </citation>
    <scope>NUCLEOTIDE SEQUENCE [LARGE SCALE GENOMIC DNA]</scope>
    <source>
        <strain evidence="2 3">FACHB-248</strain>
    </source>
</reference>
<dbReference type="Proteomes" id="UP000660380">
    <property type="component" value="Unassembled WGS sequence"/>
</dbReference>
<dbReference type="InterPro" id="IPR001173">
    <property type="entry name" value="Glyco_trans_2-like"/>
</dbReference>
<evidence type="ECO:0000313" key="3">
    <source>
        <dbReference type="Proteomes" id="UP000660380"/>
    </source>
</evidence>